<dbReference type="EMBL" id="BPVZ01000069">
    <property type="protein sequence ID" value="GKV25525.1"/>
    <property type="molecule type" value="Genomic_DNA"/>
</dbReference>
<evidence type="ECO:0000313" key="1">
    <source>
        <dbReference type="EMBL" id="GKV25525.1"/>
    </source>
</evidence>
<dbReference type="Proteomes" id="UP001054252">
    <property type="component" value="Unassembled WGS sequence"/>
</dbReference>
<accession>A0AAV5KLN8</accession>
<proteinExistence type="predicted"/>
<reference evidence="1 2" key="1">
    <citation type="journal article" date="2021" name="Commun. Biol.">
        <title>The genome of Shorea leprosula (Dipterocarpaceae) highlights the ecological relevance of drought in aseasonal tropical rainforests.</title>
        <authorList>
            <person name="Ng K.K.S."/>
            <person name="Kobayashi M.J."/>
            <person name="Fawcett J.A."/>
            <person name="Hatakeyama M."/>
            <person name="Paape T."/>
            <person name="Ng C.H."/>
            <person name="Ang C.C."/>
            <person name="Tnah L.H."/>
            <person name="Lee C.T."/>
            <person name="Nishiyama T."/>
            <person name="Sese J."/>
            <person name="O'Brien M.J."/>
            <person name="Copetti D."/>
            <person name="Mohd Noor M.I."/>
            <person name="Ong R.C."/>
            <person name="Putra M."/>
            <person name="Sireger I.Z."/>
            <person name="Indrioko S."/>
            <person name="Kosugi Y."/>
            <person name="Izuno A."/>
            <person name="Isagi Y."/>
            <person name="Lee S.L."/>
            <person name="Shimizu K.K."/>
        </authorList>
    </citation>
    <scope>NUCLEOTIDE SEQUENCE [LARGE SCALE GENOMIC DNA]</scope>
    <source>
        <strain evidence="1">214</strain>
    </source>
</reference>
<protein>
    <submittedName>
        <fullName evidence="1">Uncharacterized protein</fullName>
    </submittedName>
</protein>
<sequence>MIKFIPLLCAISSLKSSGQDEDQLVPPNTAKSNVYLSSSMEKASKDEFGFLVGEVSSLMRTCVLEDVEMLF</sequence>
<evidence type="ECO:0000313" key="2">
    <source>
        <dbReference type="Proteomes" id="UP001054252"/>
    </source>
</evidence>
<gene>
    <name evidence="1" type="ORF">SLEP1_g34954</name>
</gene>
<comment type="caution">
    <text evidence="1">The sequence shown here is derived from an EMBL/GenBank/DDBJ whole genome shotgun (WGS) entry which is preliminary data.</text>
</comment>
<dbReference type="AlphaFoldDB" id="A0AAV5KLN8"/>
<name>A0AAV5KLN8_9ROSI</name>
<organism evidence="1 2">
    <name type="scientific">Rubroshorea leprosula</name>
    <dbReference type="NCBI Taxonomy" id="152421"/>
    <lineage>
        <taxon>Eukaryota</taxon>
        <taxon>Viridiplantae</taxon>
        <taxon>Streptophyta</taxon>
        <taxon>Embryophyta</taxon>
        <taxon>Tracheophyta</taxon>
        <taxon>Spermatophyta</taxon>
        <taxon>Magnoliopsida</taxon>
        <taxon>eudicotyledons</taxon>
        <taxon>Gunneridae</taxon>
        <taxon>Pentapetalae</taxon>
        <taxon>rosids</taxon>
        <taxon>malvids</taxon>
        <taxon>Malvales</taxon>
        <taxon>Dipterocarpaceae</taxon>
        <taxon>Rubroshorea</taxon>
    </lineage>
</organism>
<keyword evidence="2" id="KW-1185">Reference proteome</keyword>